<gene>
    <name evidence="1" type="ORF">SAE02_04270</name>
</gene>
<evidence type="ECO:0000313" key="2">
    <source>
        <dbReference type="Proteomes" id="UP000321523"/>
    </source>
</evidence>
<dbReference type="Gene3D" id="2.40.128.130">
    <property type="entry name" value="Autotransporter beta-domain"/>
    <property type="match status" value="1"/>
</dbReference>
<dbReference type="InterPro" id="IPR018759">
    <property type="entry name" value="BBP2_2"/>
</dbReference>
<dbReference type="InterPro" id="IPR036709">
    <property type="entry name" value="Autotransporte_beta_dom_sf"/>
</dbReference>
<reference evidence="1 2" key="1">
    <citation type="submission" date="2019-07" db="EMBL/GenBank/DDBJ databases">
        <title>Whole genome shotgun sequence of Skermanella aerolata NBRC 106429.</title>
        <authorList>
            <person name="Hosoyama A."/>
            <person name="Uohara A."/>
            <person name="Ohji S."/>
            <person name="Ichikawa N."/>
        </authorList>
    </citation>
    <scope>NUCLEOTIDE SEQUENCE [LARGE SCALE GENOMIC DNA]</scope>
    <source>
        <strain evidence="1 2">NBRC 106429</strain>
    </source>
</reference>
<dbReference type="Proteomes" id="UP000321523">
    <property type="component" value="Unassembled WGS sequence"/>
</dbReference>
<dbReference type="Pfam" id="PF10082">
    <property type="entry name" value="BBP2_2"/>
    <property type="match status" value="1"/>
</dbReference>
<dbReference type="AlphaFoldDB" id="A0A512DIH1"/>
<sequence length="399" mass="44476">MLAGTSTTVIAQELRRGASVLERPKPELDPLGIRAGSFLIFPKVELGTTYDDNVFATENDKEGDFLFQVLPTVTVQSDFSRHALRFSAGADVGRYVDNTSENYVDYFFTGGGRLDVTGDSFLTGDLSYRKLHEDRGDPDSPTAASEPIDFARTNAELAYQHRFNRVIGRVGVGAENEDYDDVASITGTTLDQDNRDKWAYSATGQVGYDLYPGYQPFLRVTYTRTEYDNGTVKPDSDTYEAVVGTTLDLTNLLTGEIFVGYLSRSYDESQFSNFTGLAYGLQLDYAVTQLTSISGNVTRGVEEGFGAVPSPRDRTTFQVGVDHELLRNVVLSALAQYQMDDYQNTPQEEDFYLLQAGATYNINRNFYLRGTYSYSTRDSNLPGEDYDRNLFLLRLGAQL</sequence>
<proteinExistence type="predicted"/>
<keyword evidence="2" id="KW-1185">Reference proteome</keyword>
<dbReference type="SUPFAM" id="SSF56935">
    <property type="entry name" value="Porins"/>
    <property type="match status" value="1"/>
</dbReference>
<dbReference type="EMBL" id="BJYZ01000002">
    <property type="protein sequence ID" value="GEO36279.1"/>
    <property type="molecule type" value="Genomic_DNA"/>
</dbReference>
<evidence type="ECO:0000313" key="1">
    <source>
        <dbReference type="EMBL" id="GEO36279.1"/>
    </source>
</evidence>
<evidence type="ECO:0008006" key="3">
    <source>
        <dbReference type="Google" id="ProtNLM"/>
    </source>
</evidence>
<accession>A0A512DIH1</accession>
<name>A0A512DIH1_9PROT</name>
<comment type="caution">
    <text evidence="1">The sequence shown here is derived from an EMBL/GenBank/DDBJ whole genome shotgun (WGS) entry which is preliminary data.</text>
</comment>
<organism evidence="1 2">
    <name type="scientific">Skermanella aerolata</name>
    <dbReference type="NCBI Taxonomy" id="393310"/>
    <lineage>
        <taxon>Bacteria</taxon>
        <taxon>Pseudomonadati</taxon>
        <taxon>Pseudomonadota</taxon>
        <taxon>Alphaproteobacteria</taxon>
        <taxon>Rhodospirillales</taxon>
        <taxon>Azospirillaceae</taxon>
        <taxon>Skermanella</taxon>
    </lineage>
</organism>
<protein>
    <recommendedName>
        <fullName evidence="3">Outer membrane beta-barrel protein</fullName>
    </recommendedName>
</protein>